<dbReference type="EMBL" id="SDJR01000011">
    <property type="protein sequence ID" value="RXR23122.1"/>
    <property type="molecule type" value="Genomic_DNA"/>
</dbReference>
<dbReference type="SUPFAM" id="SSF142823">
    <property type="entry name" value="ComB-like"/>
    <property type="match status" value="1"/>
</dbReference>
<accession>A0A4Q1KQV3</accession>
<evidence type="ECO:0000313" key="10">
    <source>
        <dbReference type="Proteomes" id="UP000289805"/>
    </source>
</evidence>
<dbReference type="GO" id="GO:0050545">
    <property type="term" value="F:sulfopyruvate decarboxylase activity"/>
    <property type="evidence" value="ECO:0007669"/>
    <property type="project" value="TreeGrafter"/>
</dbReference>
<dbReference type="STRING" id="1713.GCA_000718325_03338"/>
<evidence type="ECO:0000256" key="6">
    <source>
        <dbReference type="ARBA" id="ARBA00022842"/>
    </source>
</evidence>
<comment type="similarity">
    <text evidence="2">Belongs to the ComB family.</text>
</comment>
<comment type="catalytic activity">
    <reaction evidence="7">
        <text>(2R)-O-phospho-3-sulfolactate + H2O = (2R)-3-sulfolactate + phosphate</text>
        <dbReference type="Rhea" id="RHEA:23416"/>
        <dbReference type="ChEBI" id="CHEBI:15377"/>
        <dbReference type="ChEBI" id="CHEBI:15597"/>
        <dbReference type="ChEBI" id="CHEBI:43474"/>
        <dbReference type="ChEBI" id="CHEBI:58738"/>
        <dbReference type="EC" id="3.1.3.71"/>
    </reaction>
</comment>
<dbReference type="GO" id="GO:0050532">
    <property type="term" value="F:2-phosphosulfolactate phosphatase activity"/>
    <property type="evidence" value="ECO:0007669"/>
    <property type="project" value="UniProtKB-EC"/>
</dbReference>
<dbReference type="Proteomes" id="UP000289805">
    <property type="component" value="Unassembled WGS sequence"/>
</dbReference>
<evidence type="ECO:0000256" key="4">
    <source>
        <dbReference type="ARBA" id="ARBA00021948"/>
    </source>
</evidence>
<dbReference type="GO" id="GO:0000287">
    <property type="term" value="F:magnesium ion binding"/>
    <property type="evidence" value="ECO:0007669"/>
    <property type="project" value="InterPro"/>
</dbReference>
<reference evidence="10 11" key="1">
    <citation type="submission" date="2019-01" db="EMBL/GenBank/DDBJ databases">
        <title>Oerskovia turbata Genome sequencing and assembly.</title>
        <authorList>
            <person name="Dou T."/>
        </authorList>
    </citation>
    <scope>NUCLEOTIDE SEQUENCE [LARGE SCALE GENOMIC DNA]</scope>
    <source>
        <strain evidence="9 10">JCM12123</strain>
        <strain evidence="8 11">JCM3160</strain>
    </source>
</reference>
<evidence type="ECO:0000256" key="2">
    <source>
        <dbReference type="ARBA" id="ARBA00009997"/>
    </source>
</evidence>
<dbReference type="EC" id="3.1.3.71" evidence="3"/>
<protein>
    <recommendedName>
        <fullName evidence="4">Probable 2-phosphosulfolactate phosphatase</fullName>
        <ecNumber evidence="3">3.1.3.71</ecNumber>
    </recommendedName>
</protein>
<gene>
    <name evidence="8" type="ORF">EQW73_15370</name>
    <name evidence="9" type="ORF">EQW78_16070</name>
</gene>
<evidence type="ECO:0000313" key="11">
    <source>
        <dbReference type="Proteomes" id="UP000290517"/>
    </source>
</evidence>
<dbReference type="InterPro" id="IPR036702">
    <property type="entry name" value="ComB-like_sf"/>
</dbReference>
<evidence type="ECO:0000256" key="5">
    <source>
        <dbReference type="ARBA" id="ARBA00022801"/>
    </source>
</evidence>
<dbReference type="PANTHER" id="PTHR37311:SF1">
    <property type="entry name" value="2-PHOSPHOSULFOLACTATE PHOSPHATASE-RELATED"/>
    <property type="match status" value="1"/>
</dbReference>
<proteinExistence type="inferred from homology"/>
<evidence type="ECO:0000256" key="7">
    <source>
        <dbReference type="ARBA" id="ARBA00033711"/>
    </source>
</evidence>
<sequence>MDDTVFGQGSARIRFDWGLSGARALRGAAPPGDAGFLAVVVDVLSFTTSVSVAVDRGVEVFSFPWRDERAAHHAARHGATLARARSERDVSLSPASLRHAPGLARVVLPSPNGSTISLSLAEDGVAVVAACLRNAAAVGAYVARFLDEDPGHVVAVVAGGERWPDGSLRPAVEDLWGGGAVVAAVEGHEHDLSPEAEVAAAAFRSACDGPDGRDAPAALQDRLRRCVSGRELVSQGFGADVEIAAELDASGVVPVLVDGRFVGRRAGESH</sequence>
<keyword evidence="11" id="KW-1185">Reference proteome</keyword>
<comment type="caution">
    <text evidence="9">The sequence shown here is derived from an EMBL/GenBank/DDBJ whole genome shotgun (WGS) entry which is preliminary data.</text>
</comment>
<evidence type="ECO:0000256" key="1">
    <source>
        <dbReference type="ARBA" id="ARBA00001946"/>
    </source>
</evidence>
<dbReference type="RefSeq" id="WP_084690385.1">
    <property type="nucleotide sequence ID" value="NZ_JOFV01000020.1"/>
</dbReference>
<dbReference type="Proteomes" id="UP000290517">
    <property type="component" value="Unassembled WGS sequence"/>
</dbReference>
<dbReference type="PANTHER" id="PTHR37311">
    <property type="entry name" value="2-PHOSPHOSULFOLACTATE PHOSPHATASE-RELATED"/>
    <property type="match status" value="1"/>
</dbReference>
<dbReference type="Pfam" id="PF04029">
    <property type="entry name" value="2-ph_phosp"/>
    <property type="match status" value="1"/>
</dbReference>
<evidence type="ECO:0000313" key="9">
    <source>
        <dbReference type="EMBL" id="RXR31679.1"/>
    </source>
</evidence>
<dbReference type="AlphaFoldDB" id="A0A4Q1KQV3"/>
<comment type="cofactor">
    <cofactor evidence="1">
        <name>Mg(2+)</name>
        <dbReference type="ChEBI" id="CHEBI:18420"/>
    </cofactor>
</comment>
<organism evidence="9 10">
    <name type="scientific">Oerskovia turbata</name>
    <dbReference type="NCBI Taxonomy" id="1713"/>
    <lineage>
        <taxon>Bacteria</taxon>
        <taxon>Bacillati</taxon>
        <taxon>Actinomycetota</taxon>
        <taxon>Actinomycetes</taxon>
        <taxon>Micrococcales</taxon>
        <taxon>Cellulomonadaceae</taxon>
        <taxon>Oerskovia</taxon>
    </lineage>
</organism>
<name>A0A4Q1KQV3_9CELL</name>
<dbReference type="Gene3D" id="3.90.1560.10">
    <property type="entry name" value="ComB-like"/>
    <property type="match status" value="1"/>
</dbReference>
<dbReference type="EMBL" id="SDJQ01000023">
    <property type="protein sequence ID" value="RXR31679.1"/>
    <property type="molecule type" value="Genomic_DNA"/>
</dbReference>
<evidence type="ECO:0000313" key="8">
    <source>
        <dbReference type="EMBL" id="RXR23122.1"/>
    </source>
</evidence>
<keyword evidence="5" id="KW-0378">Hydrolase</keyword>
<dbReference type="OrthoDB" id="8588453at2"/>
<dbReference type="InterPro" id="IPR005238">
    <property type="entry name" value="ComB-like"/>
</dbReference>
<evidence type="ECO:0000256" key="3">
    <source>
        <dbReference type="ARBA" id="ARBA00012953"/>
    </source>
</evidence>
<keyword evidence="6" id="KW-0460">Magnesium</keyword>